<dbReference type="GO" id="GO:0003724">
    <property type="term" value="F:RNA helicase activity"/>
    <property type="evidence" value="ECO:0007669"/>
    <property type="project" value="UniProtKB-EC"/>
</dbReference>
<keyword evidence="2" id="KW-0547">Nucleotide-binding</keyword>
<dbReference type="CDD" id="cd17953">
    <property type="entry name" value="DEADc_DDX46"/>
    <property type="match status" value="1"/>
</dbReference>
<feature type="region of interest" description="Disordered" evidence="12">
    <location>
        <begin position="1"/>
        <end position="82"/>
    </location>
</feature>
<name>A0A177B8D3_9BILA</name>
<dbReference type="Gene3D" id="3.40.50.300">
    <property type="entry name" value="P-loop containing nucleotide triphosphate hydrolases"/>
    <property type="match status" value="2"/>
</dbReference>
<dbReference type="Pfam" id="PF00270">
    <property type="entry name" value="DEAD"/>
    <property type="match status" value="1"/>
</dbReference>
<evidence type="ECO:0000256" key="12">
    <source>
        <dbReference type="SAM" id="MobiDB-lite"/>
    </source>
</evidence>
<feature type="domain" description="Helicase C-terminal" evidence="14">
    <location>
        <begin position="537"/>
        <end position="698"/>
    </location>
</feature>
<dbReference type="PROSITE" id="PS51195">
    <property type="entry name" value="Q_MOTIF"/>
    <property type="match status" value="1"/>
</dbReference>
<accession>A0A177B8D3</accession>
<feature type="short sequence motif" description="Q motif" evidence="11">
    <location>
        <begin position="317"/>
        <end position="345"/>
    </location>
</feature>
<dbReference type="InterPro" id="IPR014001">
    <property type="entry name" value="Helicase_ATP-bd"/>
</dbReference>
<dbReference type="Pfam" id="PF23469">
    <property type="entry name" value="KH_12"/>
    <property type="match status" value="1"/>
</dbReference>
<feature type="domain" description="Helicase ATP-binding" evidence="13">
    <location>
        <begin position="348"/>
        <end position="526"/>
    </location>
</feature>
<evidence type="ECO:0000256" key="8">
    <source>
        <dbReference type="ARBA" id="ARBA00049949"/>
    </source>
</evidence>
<dbReference type="PROSITE" id="PS51194">
    <property type="entry name" value="HELICASE_CTER"/>
    <property type="match status" value="1"/>
</dbReference>
<dbReference type="Pfam" id="PF00271">
    <property type="entry name" value="Helicase_C"/>
    <property type="match status" value="1"/>
</dbReference>
<dbReference type="AlphaFoldDB" id="A0A177B8D3"/>
<dbReference type="CDD" id="cd18787">
    <property type="entry name" value="SF2_C_DEAD"/>
    <property type="match status" value="1"/>
</dbReference>
<evidence type="ECO:0000313" key="16">
    <source>
        <dbReference type="EMBL" id="OAF70400.1"/>
    </source>
</evidence>
<evidence type="ECO:0000256" key="6">
    <source>
        <dbReference type="ARBA" id="ARBA00038511"/>
    </source>
</evidence>
<dbReference type="SUPFAM" id="SSF52540">
    <property type="entry name" value="P-loop containing nucleoside triphosphate hydrolases"/>
    <property type="match status" value="2"/>
</dbReference>
<feature type="compositionally biased region" description="Basic residues" evidence="12">
    <location>
        <begin position="1"/>
        <end position="35"/>
    </location>
</feature>
<gene>
    <name evidence="16" type="ORF">A3Q56_01832</name>
</gene>
<dbReference type="GO" id="GO:0005524">
    <property type="term" value="F:ATP binding"/>
    <property type="evidence" value="ECO:0007669"/>
    <property type="project" value="UniProtKB-KW"/>
</dbReference>
<dbReference type="SMART" id="SM00487">
    <property type="entry name" value="DEXDc"/>
    <property type="match status" value="1"/>
</dbReference>
<dbReference type="GO" id="GO:0003676">
    <property type="term" value="F:nucleic acid binding"/>
    <property type="evidence" value="ECO:0007669"/>
    <property type="project" value="InterPro"/>
</dbReference>
<dbReference type="PANTHER" id="PTHR47958">
    <property type="entry name" value="ATP-DEPENDENT RNA HELICASE DBP3"/>
    <property type="match status" value="1"/>
</dbReference>
<evidence type="ECO:0000256" key="3">
    <source>
        <dbReference type="ARBA" id="ARBA00022801"/>
    </source>
</evidence>
<dbReference type="InterPro" id="IPR027417">
    <property type="entry name" value="P-loop_NTPase"/>
</dbReference>
<sequence length="972" mass="109263">MPLTKKRPHKSHRKHGKHGHHKKKAKKSARHHSSKPRSVDLNDNHANENFTSDTDSILSEKSNSVDSATNSRSSSIDGIESIDKTNKNQKSVLSNLKNVDMDKTLTQQDVAKFNEGKRSMVSLKFSSSKVKCLKKDSDKLKPVKEKNKTGKVSVLNKRRQALDKWRSEQKIIDESKEVDLNNQINDVDPLDLYMQTVDKELEKFKSSDMEIDKVITVSKAENHNEKGEIMDTNADVVQYVDDVDVQGELDKQVRDFNKKKKELTVADHSKIYYACFNKNLYIEVPEISKMKPAQVEEYRQELGNIKIRGKKCPKPVKNWAQCGVSSKILRILKKNNFNEPTAIQSQAIPIIMSGRDMIGIAKTGSGKTLAFVLPLLRHVMDQPPLQDMDGPIAVVMSPTRELAIQITREIKRFIHSLGITVVCVYGGTGISEQISDLKRGAEILVFTPGRMIDMLSANGGRVTNLRRCTYVVLDEADRMFDMGFEPQVMRIIGNIRPDRQTVLFSATFPRSMEIIARKVLTHPIEVTVGGRSVVCNDVKQTVIIIDEEKKFFKLLELIGKYQDQGQALVFVDTQEAADSIVSQLLKYSHCAMALHAGVDQYDRDSILNFFRNNEIPILVATSVAARGLDVKNLIIVINFDVPNHYEDYVHRCGRTGRAGIVGYAYTFIGLDQGVYCKNIIKALELSGCPVPDKLNDLWTDYIKKQRVMGVTVHTGGGGFGGKGFKFDEAEASAAETQRTFQKAALGELNEGDECGEEIEKKIDSMFTSSKYNTSVRQYLPSDSKNVTGKTAGKLQLAREIASGLKLDDTDKFYEPPSGQTTMQNITEAVLKGEKLDDTVSSRTVAERLADKFHEKIGYIPEPVVSQVKDEIKNFYEEVEINDLPQHVRWRITSKDTIFNICESTGVGITVRGVHCPSNKEPKEEERKLYLTIETDNGRAMDRAKRQLKDTIIQEMLKAAACVQPLKSRYTVL</sequence>
<dbReference type="InterPro" id="IPR000629">
    <property type="entry name" value="RNA-helicase_DEAD-box_CS"/>
</dbReference>
<evidence type="ECO:0000256" key="7">
    <source>
        <dbReference type="ARBA" id="ARBA00047984"/>
    </source>
</evidence>
<dbReference type="InterPro" id="IPR056149">
    <property type="entry name" value="PRP5/DDX46/KHDC4_KH"/>
</dbReference>
<evidence type="ECO:0000256" key="2">
    <source>
        <dbReference type="ARBA" id="ARBA00022741"/>
    </source>
</evidence>
<dbReference type="PROSITE" id="PS51192">
    <property type="entry name" value="HELICASE_ATP_BIND_1"/>
    <property type="match status" value="1"/>
</dbReference>
<dbReference type="PROSITE" id="PS00039">
    <property type="entry name" value="DEAD_ATP_HELICASE"/>
    <property type="match status" value="1"/>
</dbReference>
<evidence type="ECO:0000259" key="15">
    <source>
        <dbReference type="PROSITE" id="PS51195"/>
    </source>
</evidence>
<comment type="catalytic activity">
    <reaction evidence="7">
        <text>ATP + H2O = ADP + phosphate + H(+)</text>
        <dbReference type="Rhea" id="RHEA:13065"/>
        <dbReference type="ChEBI" id="CHEBI:15377"/>
        <dbReference type="ChEBI" id="CHEBI:15378"/>
        <dbReference type="ChEBI" id="CHEBI:30616"/>
        <dbReference type="ChEBI" id="CHEBI:43474"/>
        <dbReference type="ChEBI" id="CHEBI:456216"/>
        <dbReference type="EC" id="3.6.4.13"/>
    </reaction>
</comment>
<dbReference type="FunFam" id="3.40.50.300:FF:000079">
    <property type="entry name" value="probable ATP-dependent RNA helicase DDX17"/>
    <property type="match status" value="1"/>
</dbReference>
<dbReference type="InterPro" id="IPR001650">
    <property type="entry name" value="Helicase_C-like"/>
</dbReference>
<feature type="domain" description="DEAD-box RNA helicase Q" evidence="15">
    <location>
        <begin position="317"/>
        <end position="345"/>
    </location>
</feature>
<organism evidence="16 17">
    <name type="scientific">Intoshia linei</name>
    <dbReference type="NCBI Taxonomy" id="1819745"/>
    <lineage>
        <taxon>Eukaryota</taxon>
        <taxon>Metazoa</taxon>
        <taxon>Spiralia</taxon>
        <taxon>Lophotrochozoa</taxon>
        <taxon>Mesozoa</taxon>
        <taxon>Orthonectida</taxon>
        <taxon>Rhopaluridae</taxon>
        <taxon>Intoshia</taxon>
    </lineage>
</organism>
<comment type="caution">
    <text evidence="16">The sequence shown here is derived from an EMBL/GenBank/DDBJ whole genome shotgun (WGS) entry which is preliminary data.</text>
</comment>
<dbReference type="GO" id="GO:0016787">
    <property type="term" value="F:hydrolase activity"/>
    <property type="evidence" value="ECO:0007669"/>
    <property type="project" value="UniProtKB-KW"/>
</dbReference>
<evidence type="ECO:0000256" key="5">
    <source>
        <dbReference type="ARBA" id="ARBA00022840"/>
    </source>
</evidence>
<comment type="similarity">
    <text evidence="6">Belongs to the DEAD box helicase family. DDX46/PRP5 subfamily.</text>
</comment>
<keyword evidence="5" id="KW-0067">ATP-binding</keyword>
<dbReference type="SMART" id="SM00490">
    <property type="entry name" value="HELICc"/>
    <property type="match status" value="1"/>
</dbReference>
<evidence type="ECO:0000256" key="11">
    <source>
        <dbReference type="PROSITE-ProRule" id="PRU00552"/>
    </source>
</evidence>
<keyword evidence="4" id="KW-0347">Helicase</keyword>
<protein>
    <recommendedName>
        <fullName evidence="9">Probable ATP-dependent RNA helicase DDX46</fullName>
        <ecNumber evidence="1">3.6.4.13</ecNumber>
    </recommendedName>
    <alternativeName>
        <fullName evidence="10">DEAD box protein 46</fullName>
    </alternativeName>
</protein>
<dbReference type="InterPro" id="IPR014014">
    <property type="entry name" value="RNA_helicase_DEAD_Q_motif"/>
</dbReference>
<evidence type="ECO:0000259" key="14">
    <source>
        <dbReference type="PROSITE" id="PS51194"/>
    </source>
</evidence>
<proteinExistence type="inferred from homology"/>
<evidence type="ECO:0000313" key="17">
    <source>
        <dbReference type="Proteomes" id="UP000078046"/>
    </source>
</evidence>
<evidence type="ECO:0000259" key="13">
    <source>
        <dbReference type="PROSITE" id="PS51192"/>
    </source>
</evidence>
<dbReference type="OrthoDB" id="196131at2759"/>
<evidence type="ECO:0000256" key="10">
    <source>
        <dbReference type="ARBA" id="ARBA00050042"/>
    </source>
</evidence>
<comment type="function">
    <text evidence="8">Component of the 17S U2 SnRNP complex of the spliceosome, a large ribonucleoprotein complex that removes introns from transcribed pre-mRNAs. The 17S U2 SnRNP complex (1) directly participates in early spliceosome assembly and (2) mediates recognition of the intron branch site during pre-mRNA splicing by promoting the selection of the pre-mRNA branch-site adenosine, the nucleophile for the first step of splicing. Within the 17S U2 SnRNP complex, DDX46 plays essential roles during assembly of pre-spliceosome and proofreading of the branch site.</text>
</comment>
<feature type="compositionally biased region" description="Polar residues" evidence="12">
    <location>
        <begin position="47"/>
        <end position="76"/>
    </location>
</feature>
<evidence type="ECO:0000256" key="1">
    <source>
        <dbReference type="ARBA" id="ARBA00012552"/>
    </source>
</evidence>
<feature type="compositionally biased region" description="Basic and acidic residues" evidence="12">
    <location>
        <begin position="37"/>
        <end position="46"/>
    </location>
</feature>
<evidence type="ECO:0000256" key="9">
    <source>
        <dbReference type="ARBA" id="ARBA00050029"/>
    </source>
</evidence>
<evidence type="ECO:0000256" key="4">
    <source>
        <dbReference type="ARBA" id="ARBA00022806"/>
    </source>
</evidence>
<dbReference type="EMBL" id="LWCA01000153">
    <property type="protein sequence ID" value="OAF70400.1"/>
    <property type="molecule type" value="Genomic_DNA"/>
</dbReference>
<keyword evidence="17" id="KW-1185">Reference proteome</keyword>
<reference evidence="16 17" key="1">
    <citation type="submission" date="2016-04" db="EMBL/GenBank/DDBJ databases">
        <title>The genome of Intoshia linei affirms orthonectids as highly simplified spiralians.</title>
        <authorList>
            <person name="Mikhailov K.V."/>
            <person name="Slusarev G.S."/>
            <person name="Nikitin M.A."/>
            <person name="Logacheva M.D."/>
            <person name="Penin A."/>
            <person name="Aleoshin V."/>
            <person name="Panchin Y.V."/>
        </authorList>
    </citation>
    <scope>NUCLEOTIDE SEQUENCE [LARGE SCALE GENOMIC DNA]</scope>
    <source>
        <strain evidence="16">Intl2013</strain>
        <tissue evidence="16">Whole animal</tissue>
    </source>
</reference>
<dbReference type="InterPro" id="IPR011545">
    <property type="entry name" value="DEAD/DEAH_box_helicase_dom"/>
</dbReference>
<dbReference type="EC" id="3.6.4.13" evidence="1"/>
<keyword evidence="3" id="KW-0378">Hydrolase</keyword>
<dbReference type="Proteomes" id="UP000078046">
    <property type="component" value="Unassembled WGS sequence"/>
</dbReference>